<feature type="compositionally biased region" description="Low complexity" evidence="7">
    <location>
        <begin position="266"/>
        <end position="281"/>
    </location>
</feature>
<dbReference type="GO" id="GO:0003735">
    <property type="term" value="F:structural constituent of ribosome"/>
    <property type="evidence" value="ECO:0007669"/>
    <property type="project" value="InterPro"/>
</dbReference>
<proteinExistence type="predicted"/>
<evidence type="ECO:0000256" key="5">
    <source>
        <dbReference type="ARBA" id="ARBA00022840"/>
    </source>
</evidence>
<protein>
    <recommendedName>
        <fullName evidence="8">Protein kinase domain-containing protein</fullName>
    </recommendedName>
</protein>
<dbReference type="GO" id="GO:0098813">
    <property type="term" value="P:nuclear chromosome segregation"/>
    <property type="evidence" value="ECO:0007669"/>
    <property type="project" value="UniProtKB-ARBA"/>
</dbReference>
<dbReference type="GO" id="GO:0005634">
    <property type="term" value="C:nucleus"/>
    <property type="evidence" value="ECO:0007669"/>
    <property type="project" value="TreeGrafter"/>
</dbReference>
<evidence type="ECO:0000259" key="8">
    <source>
        <dbReference type="PROSITE" id="PS50011"/>
    </source>
</evidence>
<dbReference type="Gene3D" id="3.30.200.20">
    <property type="entry name" value="Phosphorylase Kinase, domain 1"/>
    <property type="match status" value="1"/>
</dbReference>
<evidence type="ECO:0000313" key="9">
    <source>
        <dbReference type="EMBL" id="KAJ8602981.1"/>
    </source>
</evidence>
<dbReference type="Gene3D" id="1.10.510.10">
    <property type="entry name" value="Transferase(Phosphotransferase) domain 1"/>
    <property type="match status" value="1"/>
</dbReference>
<dbReference type="SMART" id="SM00777">
    <property type="entry name" value="Mad3_BUB1_I"/>
    <property type="match status" value="1"/>
</dbReference>
<dbReference type="GO" id="GO:0006412">
    <property type="term" value="P:translation"/>
    <property type="evidence" value="ECO:0007669"/>
    <property type="project" value="InterPro"/>
</dbReference>
<dbReference type="EMBL" id="JAQMWT010000362">
    <property type="protein sequence ID" value="KAJ8602981.1"/>
    <property type="molecule type" value="Genomic_DNA"/>
</dbReference>
<keyword evidence="10" id="KW-1185">Reference proteome</keyword>
<dbReference type="SMART" id="SM00220">
    <property type="entry name" value="S_TKc"/>
    <property type="match status" value="1"/>
</dbReference>
<dbReference type="Gene3D" id="6.10.330.20">
    <property type="match status" value="1"/>
</dbReference>
<feature type="region of interest" description="Disordered" evidence="7">
    <location>
        <begin position="587"/>
        <end position="621"/>
    </location>
</feature>
<keyword evidence="3 6" id="KW-0547">Nucleotide-binding</keyword>
<evidence type="ECO:0000256" key="6">
    <source>
        <dbReference type="PROSITE-ProRule" id="PRU10141"/>
    </source>
</evidence>
<evidence type="ECO:0000256" key="4">
    <source>
        <dbReference type="ARBA" id="ARBA00022777"/>
    </source>
</evidence>
<dbReference type="InterPro" id="IPR010729">
    <property type="entry name" value="Ribosomal_uL29_mit"/>
</dbReference>
<dbReference type="PROSITE" id="PS00108">
    <property type="entry name" value="PROTEIN_KINASE_ST"/>
    <property type="match status" value="1"/>
</dbReference>
<evidence type="ECO:0000256" key="1">
    <source>
        <dbReference type="ARBA" id="ARBA00022527"/>
    </source>
</evidence>
<dbReference type="InterPro" id="IPR017441">
    <property type="entry name" value="Protein_kinase_ATP_BS"/>
</dbReference>
<dbReference type="Pfam" id="PF06984">
    <property type="entry name" value="MRP-L47"/>
    <property type="match status" value="1"/>
</dbReference>
<dbReference type="GO" id="GO:0000776">
    <property type="term" value="C:kinetochore"/>
    <property type="evidence" value="ECO:0007669"/>
    <property type="project" value="TreeGrafter"/>
</dbReference>
<dbReference type="GO" id="GO:0034501">
    <property type="term" value="P:protein localization to kinetochore"/>
    <property type="evidence" value="ECO:0007669"/>
    <property type="project" value="TreeGrafter"/>
</dbReference>
<dbReference type="Proteomes" id="UP001230188">
    <property type="component" value="Unassembled WGS sequence"/>
</dbReference>
<evidence type="ECO:0000256" key="2">
    <source>
        <dbReference type="ARBA" id="ARBA00022679"/>
    </source>
</evidence>
<feature type="compositionally biased region" description="Polar residues" evidence="7">
    <location>
        <begin position="600"/>
        <end position="611"/>
    </location>
</feature>
<evidence type="ECO:0000313" key="10">
    <source>
        <dbReference type="Proteomes" id="UP001230188"/>
    </source>
</evidence>
<feature type="region of interest" description="Disordered" evidence="7">
    <location>
        <begin position="201"/>
        <end position="252"/>
    </location>
</feature>
<dbReference type="CDD" id="cd14131">
    <property type="entry name" value="PKc_Mps1"/>
    <property type="match status" value="1"/>
</dbReference>
<dbReference type="InterPro" id="IPR027084">
    <property type="entry name" value="Mps1_cat"/>
</dbReference>
<dbReference type="GO" id="GO:0007094">
    <property type="term" value="P:mitotic spindle assembly checkpoint signaling"/>
    <property type="evidence" value="ECO:0007669"/>
    <property type="project" value="TreeGrafter"/>
</dbReference>
<keyword evidence="5 6" id="KW-0067">ATP-binding</keyword>
<gene>
    <name evidence="9" type="ORF">CTAYLR_001490</name>
</gene>
<reference evidence="9" key="1">
    <citation type="submission" date="2023-01" db="EMBL/GenBank/DDBJ databases">
        <title>Metagenome sequencing of chrysophaentin producing Chrysophaeum taylorii.</title>
        <authorList>
            <person name="Davison J."/>
            <person name="Bewley C."/>
        </authorList>
    </citation>
    <scope>NUCLEOTIDE SEQUENCE</scope>
    <source>
        <strain evidence="9">NIES-1699</strain>
    </source>
</reference>
<dbReference type="GO" id="GO:0033316">
    <property type="term" value="P:meiotic spindle assembly checkpoint signaling"/>
    <property type="evidence" value="ECO:0007669"/>
    <property type="project" value="TreeGrafter"/>
</dbReference>
<dbReference type="InterPro" id="IPR008271">
    <property type="entry name" value="Ser/Thr_kinase_AS"/>
</dbReference>
<feature type="binding site" evidence="6">
    <location>
        <position position="430"/>
    </location>
    <ligand>
        <name>ATP</name>
        <dbReference type="ChEBI" id="CHEBI:30616"/>
    </ligand>
</feature>
<keyword evidence="2" id="KW-0808">Transferase</keyword>
<dbReference type="FunFam" id="3.30.200.20:FF:000131">
    <property type="entry name" value="Dual specificity protein kinase TTK"/>
    <property type="match status" value="1"/>
</dbReference>
<keyword evidence="1" id="KW-0723">Serine/threonine-protein kinase</keyword>
<dbReference type="GO" id="GO:0005761">
    <property type="term" value="C:mitochondrial ribosome"/>
    <property type="evidence" value="ECO:0007669"/>
    <property type="project" value="InterPro"/>
</dbReference>
<dbReference type="Pfam" id="PF00069">
    <property type="entry name" value="Pkinase"/>
    <property type="match status" value="2"/>
</dbReference>
<evidence type="ECO:0000256" key="3">
    <source>
        <dbReference type="ARBA" id="ARBA00022741"/>
    </source>
</evidence>
<dbReference type="PROSITE" id="PS00107">
    <property type="entry name" value="PROTEIN_KINASE_ATP"/>
    <property type="match status" value="1"/>
</dbReference>
<dbReference type="GO" id="GO:0004674">
    <property type="term" value="F:protein serine/threonine kinase activity"/>
    <property type="evidence" value="ECO:0007669"/>
    <property type="project" value="UniProtKB-KW"/>
</dbReference>
<dbReference type="InterPro" id="IPR011009">
    <property type="entry name" value="Kinase-like_dom_sf"/>
</dbReference>
<keyword evidence="4" id="KW-0418">Kinase</keyword>
<dbReference type="PANTHER" id="PTHR22974">
    <property type="entry name" value="MIXED LINEAGE PROTEIN KINASE"/>
    <property type="match status" value="1"/>
</dbReference>
<accession>A0AAD7UFF3</accession>
<dbReference type="InterPro" id="IPR000719">
    <property type="entry name" value="Prot_kinase_dom"/>
</dbReference>
<comment type="caution">
    <text evidence="9">The sequence shown here is derived from an EMBL/GenBank/DDBJ whole genome shotgun (WGS) entry which is preliminary data.</text>
</comment>
<name>A0AAD7UFF3_9STRA</name>
<dbReference type="GO" id="GO:0004712">
    <property type="term" value="F:protein serine/threonine/tyrosine kinase activity"/>
    <property type="evidence" value="ECO:0007669"/>
    <property type="project" value="TreeGrafter"/>
</dbReference>
<dbReference type="SUPFAM" id="SSF56112">
    <property type="entry name" value="Protein kinase-like (PK-like)"/>
    <property type="match status" value="1"/>
</dbReference>
<feature type="region of interest" description="Disordered" evidence="7">
    <location>
        <begin position="266"/>
        <end position="372"/>
    </location>
</feature>
<feature type="compositionally biased region" description="Low complexity" evidence="7">
    <location>
        <begin position="203"/>
        <end position="232"/>
    </location>
</feature>
<organism evidence="9 10">
    <name type="scientific">Chrysophaeum taylorii</name>
    <dbReference type="NCBI Taxonomy" id="2483200"/>
    <lineage>
        <taxon>Eukaryota</taxon>
        <taxon>Sar</taxon>
        <taxon>Stramenopiles</taxon>
        <taxon>Ochrophyta</taxon>
        <taxon>Pelagophyceae</taxon>
        <taxon>Pelagomonadales</taxon>
        <taxon>Pelagomonadaceae</taxon>
        <taxon>Chrysophaeum</taxon>
    </lineage>
</organism>
<dbReference type="AlphaFoldDB" id="A0AAD7UFF3"/>
<dbReference type="InterPro" id="IPR038340">
    <property type="entry name" value="MRP-L47_sf"/>
</dbReference>
<dbReference type="SUPFAM" id="SSF46561">
    <property type="entry name" value="Ribosomal protein L29 (L29p)"/>
    <property type="match status" value="1"/>
</dbReference>
<dbReference type="PANTHER" id="PTHR22974:SF21">
    <property type="entry name" value="DUAL SPECIFICITY PROTEIN KINASE TTK"/>
    <property type="match status" value="1"/>
</dbReference>
<feature type="domain" description="Protein kinase" evidence="8">
    <location>
        <begin position="402"/>
        <end position="708"/>
    </location>
</feature>
<dbReference type="Gene3D" id="1.25.40.430">
    <property type="match status" value="1"/>
</dbReference>
<dbReference type="InterPro" id="IPR013212">
    <property type="entry name" value="Mad3/Bub1_I"/>
</dbReference>
<evidence type="ECO:0000256" key="7">
    <source>
        <dbReference type="SAM" id="MobiDB-lite"/>
    </source>
</evidence>
<dbReference type="GO" id="GO:0005524">
    <property type="term" value="F:ATP binding"/>
    <property type="evidence" value="ECO:0007669"/>
    <property type="project" value="UniProtKB-UniRule"/>
</dbReference>
<dbReference type="InterPro" id="IPR036049">
    <property type="entry name" value="Ribosomal_uL29_sf"/>
</dbReference>
<dbReference type="PROSITE" id="PS50011">
    <property type="entry name" value="PROTEIN_KINASE_DOM"/>
    <property type="match status" value="1"/>
</dbReference>
<sequence>MASAVGDKENAGRRFAAKSSSAAATRGRFGRGVLHWGETAESLFLIEGLSGAARDERSTLAERIQQRPDDAAAWWALLEHVDVGQEGACRLYRRATQSIPKNRPELNESDAYISIWLGFAREQTRSGRRNDALDALRYMRNEGIGRRSPALYRAWASCEAGAGKVAAARDALAAGIRSVPAARRADLVDLAAKSDADLVRALANDNPRPTTTTTTRAPAAADSTAGSSARGDTTTGNLGDDEASTNRGPSLRREDIDYMLKWNPKPAAPAAAAPKQQQQQPRRVNFAPPGAGPEALFHAKRPPPSPPRGPTPAKHQHQVPQQRASSGSSNVEESSSDSDEGEKHPNHQFNNKSRRPERTPSSSTGEVADDETAVATALPTDRDSFMGLLAERNLVRVEGEAYARLALIGRGGSSKVFRVLDTEGRILALKRVRLRGPDARENLAGYANEITLLRRLRGKPGIITLHAAEIDEAAGSIHMIMEAGEADLATVLAQRRDQTGGAPPLSHVNFVRLAWQQMLEAVHTIHEDRIVHGDLKPANFLFVQGRLRLIDFGIARAIKNDTTNVYRDAQIGTLNFMSPEASTAIRDTNVVPKPPPPDSGASSSKHQQQQLPALRGRRKPTMRVGRASDVWSLGCILYQMVYGRTPFGHLHLYAKLQAICNPSHEIELPDAPLASDEALDCLRRCLQREPTARPPINGPGGLITHRFLEPKIEDTVPSKTRIKAALAHALAKTRTPCKDLAPLVDAVRDKLKALCGDDDDDLEIIEGPALVAAPPARKNRRRSIVDRVDRRMLPLAEELQEHGSSATRRGLEEFYDTRHHLRPNENPIYGRAWEASELRRKSFGDLHKLWYVLYKERNVLLTETARARRFNMRIKAPQRKTAVRKAMARIKQVLAERRAAYRIAQRDRDNTQDPP</sequence>